<reference evidence="3" key="1">
    <citation type="submission" date="2019-12" db="EMBL/GenBank/DDBJ databases">
        <title>Comparative genomics gives insights into the taxonomy of the Azoarcus-Aromatoleum group and reveals separate origins of nif in the plant-associated Azoarcus and non-plant-associated Aromatoleum sub-groups.</title>
        <authorList>
            <person name="Lafos M."/>
            <person name="Maluk M."/>
            <person name="Batista M."/>
            <person name="Junghare M."/>
            <person name="Carmona M."/>
            <person name="Faoro H."/>
            <person name="Cruz L.M."/>
            <person name="Battistoni F."/>
            <person name="De Souza E."/>
            <person name="Pedrosa F."/>
            <person name="Chen W.-M."/>
            <person name="Poole P.S."/>
            <person name="Dixon R.A."/>
            <person name="James E.K."/>
        </authorList>
    </citation>
    <scope>NUCLEOTIDE SEQUENCE</scope>
    <source>
        <strain evidence="3">U120</strain>
    </source>
</reference>
<name>A0ABX1N2H3_9RHOO</name>
<evidence type="ECO:0000313" key="3">
    <source>
        <dbReference type="EMBL" id="NMF93458.1"/>
    </source>
</evidence>
<protein>
    <submittedName>
        <fullName evidence="3">Zf-HC2 domain-containing protein</fullName>
    </submittedName>
</protein>
<evidence type="ECO:0000259" key="2">
    <source>
        <dbReference type="Pfam" id="PF13490"/>
    </source>
</evidence>
<gene>
    <name evidence="3" type="ORF">GO608_08980</name>
</gene>
<organism evidence="3 4">
    <name type="scientific">Aromatoleum buckelii</name>
    <dbReference type="NCBI Taxonomy" id="200254"/>
    <lineage>
        <taxon>Bacteria</taxon>
        <taxon>Pseudomonadati</taxon>
        <taxon>Pseudomonadota</taxon>
        <taxon>Betaproteobacteria</taxon>
        <taxon>Rhodocyclales</taxon>
        <taxon>Rhodocyclaceae</taxon>
        <taxon>Aromatoleum</taxon>
    </lineage>
</organism>
<feature type="transmembrane region" description="Helical" evidence="1">
    <location>
        <begin position="85"/>
        <end position="105"/>
    </location>
</feature>
<sequence>MADRCPKTRALSALLDGQTPPRQRRNLLAHIDHCAACGEMLRELETLRDRLHALPPERLGFDLGAVIEARIRAHSRPSGRTRRPALRWLLFPLGGAAALTLGLHLGSTLLRPPAGDVPQGPAMLTMAVFDPIPPGNLCPVPKSCPSGNDFR</sequence>
<keyword evidence="1" id="KW-0472">Membrane</keyword>
<comment type="caution">
    <text evidence="3">The sequence shown here is derived from an EMBL/GenBank/DDBJ whole genome shotgun (WGS) entry which is preliminary data.</text>
</comment>
<proteinExistence type="predicted"/>
<evidence type="ECO:0000256" key="1">
    <source>
        <dbReference type="SAM" id="Phobius"/>
    </source>
</evidence>
<dbReference type="InterPro" id="IPR041916">
    <property type="entry name" value="Anti_sigma_zinc_sf"/>
</dbReference>
<accession>A0ABX1N2H3</accession>
<dbReference type="Gene3D" id="1.10.10.1320">
    <property type="entry name" value="Anti-sigma factor, zinc-finger domain"/>
    <property type="match status" value="1"/>
</dbReference>
<keyword evidence="4" id="KW-1185">Reference proteome</keyword>
<keyword evidence="1" id="KW-1133">Transmembrane helix</keyword>
<evidence type="ECO:0000313" key="4">
    <source>
        <dbReference type="Proteomes" id="UP000601990"/>
    </source>
</evidence>
<dbReference type="RefSeq" id="WP_169198732.1">
    <property type="nucleotide sequence ID" value="NZ_WTVH02000009.1"/>
</dbReference>
<keyword evidence="1" id="KW-0812">Transmembrane</keyword>
<dbReference type="Proteomes" id="UP000601990">
    <property type="component" value="Unassembled WGS sequence"/>
</dbReference>
<dbReference type="EMBL" id="WTVH01000014">
    <property type="protein sequence ID" value="NMF93458.1"/>
    <property type="molecule type" value="Genomic_DNA"/>
</dbReference>
<dbReference type="InterPro" id="IPR027383">
    <property type="entry name" value="Znf_put"/>
</dbReference>
<dbReference type="Pfam" id="PF13490">
    <property type="entry name" value="zf-HC2"/>
    <property type="match status" value="1"/>
</dbReference>
<feature type="domain" description="Putative zinc-finger" evidence="2">
    <location>
        <begin position="9"/>
        <end position="37"/>
    </location>
</feature>